<feature type="domain" description="Alcohol dehydrogenase-like N-terminal" evidence="10">
    <location>
        <begin position="25"/>
        <end position="140"/>
    </location>
</feature>
<keyword evidence="2 9" id="KW-0479">Metal-binding</keyword>
<protein>
    <recommendedName>
        <fullName evidence="9">Glucose 1-dehydrogenase</fullName>
        <shortName evidence="9">GDH</shortName>
        <shortName evidence="9">GlcDH</shortName>
        <ecNumber evidence="9">1.1.1.47</ecNumber>
    </recommendedName>
</protein>
<evidence type="ECO:0000256" key="3">
    <source>
        <dbReference type="ARBA" id="ARBA00022741"/>
    </source>
</evidence>
<evidence type="ECO:0000256" key="5">
    <source>
        <dbReference type="ARBA" id="ARBA00022857"/>
    </source>
</evidence>
<feature type="binding site" evidence="9">
    <location>
        <position position="303"/>
    </location>
    <ligand>
        <name>substrate</name>
    </ligand>
</feature>
<dbReference type="SUPFAM" id="SSF51735">
    <property type="entry name" value="NAD(P)-binding Rossmann-fold domains"/>
    <property type="match status" value="1"/>
</dbReference>
<dbReference type="EC" id="1.1.1.47" evidence="9"/>
<name>A0A2A5QPQ9_9EURY</name>
<evidence type="ECO:0000256" key="8">
    <source>
        <dbReference type="ARBA" id="ARBA00023277"/>
    </source>
</evidence>
<comment type="caution">
    <text evidence="9">Lacks conserved residue(s) required for the propagation of feature annotation.</text>
</comment>
<dbReference type="AlphaFoldDB" id="A0A2A5QPQ9"/>
<evidence type="ECO:0000256" key="4">
    <source>
        <dbReference type="ARBA" id="ARBA00022833"/>
    </source>
</evidence>
<evidence type="ECO:0000256" key="2">
    <source>
        <dbReference type="ARBA" id="ARBA00022723"/>
    </source>
</evidence>
<dbReference type="InterPro" id="IPR036291">
    <property type="entry name" value="NAD(P)-bd_dom_sf"/>
</dbReference>
<feature type="binding site" evidence="9">
    <location>
        <begin position="206"/>
        <end position="207"/>
    </location>
    <ligand>
        <name>NADP(+)</name>
        <dbReference type="ChEBI" id="CHEBI:58349"/>
    </ligand>
</feature>
<dbReference type="InterPro" id="IPR026583">
    <property type="entry name" value="Glc_1-DH_arc"/>
</dbReference>
<feature type="domain" description="Glucose dehydrogenase C-terminal" evidence="11">
    <location>
        <begin position="143"/>
        <end position="354"/>
    </location>
</feature>
<sequence length="359" mass="38651">MEAVALFPDGPELRVIETDTPSPDDGEALIRTLAVGIDGSDRRIAAGEIGGDVPEGDDHLIIGHEAVGVVEDANGTELTDGEIVTPLVRRPVDEGSRFARNGELDMAPPGTFHERGIMGMHGYMAEYFTSEPEYLVSVPESRAAYGFFVEPTSILEKSLDQTFTARSAFDWRPESAFVFGNGNLGLLALARLETGEEFARTYCLGRRDRPDRTIDFIETVGGTYVDSREVSVADFTAEHAPADYVFETTGYPKHAVDAVHALAPNGVATVQGIPGGSASFDIDCGELHSELVVSNKALLGVVNSRKPHFEAAAEWLAEVPESVLDSLVTGRYGLDGLEEAFADSPETLKSVVAFDREVN</sequence>
<evidence type="ECO:0000313" key="13">
    <source>
        <dbReference type="Proteomes" id="UP000219689"/>
    </source>
</evidence>
<dbReference type="GO" id="GO:0019595">
    <property type="term" value="P:non-phosphorylated glucose catabolic process"/>
    <property type="evidence" value="ECO:0007669"/>
    <property type="project" value="UniProtKB-UniRule"/>
</dbReference>
<dbReference type="GO" id="GO:0008270">
    <property type="term" value="F:zinc ion binding"/>
    <property type="evidence" value="ECO:0007669"/>
    <property type="project" value="UniProtKB-UniRule"/>
</dbReference>
<dbReference type="OrthoDB" id="41394at2157"/>
<dbReference type="SUPFAM" id="SSF50129">
    <property type="entry name" value="GroES-like"/>
    <property type="match status" value="1"/>
</dbReference>
<dbReference type="EMBL" id="NXNI01000002">
    <property type="protein sequence ID" value="PCR88831.1"/>
    <property type="molecule type" value="Genomic_DNA"/>
</dbReference>
<evidence type="ECO:0000259" key="11">
    <source>
        <dbReference type="Pfam" id="PF16912"/>
    </source>
</evidence>
<dbReference type="GO" id="GO:0047935">
    <property type="term" value="F:glucose 1-dehydrogenase (NADP+) activity"/>
    <property type="evidence" value="ECO:0007669"/>
    <property type="project" value="RHEA"/>
</dbReference>
<dbReference type="HAMAP" id="MF_02127">
    <property type="entry name" value="Glucose_DH"/>
    <property type="match status" value="1"/>
</dbReference>
<dbReference type="PANTHER" id="PTHR43189">
    <property type="entry name" value="ZINC-TYPE ALCOHOL DEHYDROGENASE-LIKE PROTEIN C1198.01-RELATED"/>
    <property type="match status" value="1"/>
</dbReference>
<proteinExistence type="inferred from homology"/>
<dbReference type="InterPro" id="IPR031640">
    <property type="entry name" value="Glu_dehyd_C"/>
</dbReference>
<comment type="catalytic activity">
    <reaction evidence="9">
        <text>D-glucose + NADP(+) = D-glucono-1,5-lactone + NADPH + H(+)</text>
        <dbReference type="Rhea" id="RHEA:14405"/>
        <dbReference type="ChEBI" id="CHEBI:4167"/>
        <dbReference type="ChEBI" id="CHEBI:15378"/>
        <dbReference type="ChEBI" id="CHEBI:16217"/>
        <dbReference type="ChEBI" id="CHEBI:57783"/>
        <dbReference type="ChEBI" id="CHEBI:58349"/>
        <dbReference type="EC" id="1.1.1.47"/>
    </reaction>
</comment>
<comment type="cofactor">
    <cofactor evidence="1">
        <name>Zn(2+)</name>
        <dbReference type="ChEBI" id="CHEBI:29105"/>
    </cofactor>
</comment>
<dbReference type="GO" id="GO:0070401">
    <property type="term" value="F:NADP+ binding"/>
    <property type="evidence" value="ECO:0007669"/>
    <property type="project" value="UniProtKB-UniRule"/>
</dbReference>
<keyword evidence="5 9" id="KW-0521">NADP</keyword>
<evidence type="ECO:0000256" key="6">
    <source>
        <dbReference type="ARBA" id="ARBA00023002"/>
    </source>
</evidence>
<dbReference type="CDD" id="cd08230">
    <property type="entry name" value="glucose_DH"/>
    <property type="match status" value="1"/>
</dbReference>
<dbReference type="InterPro" id="IPR013154">
    <property type="entry name" value="ADH-like_N"/>
</dbReference>
<comment type="catalytic activity">
    <reaction evidence="9">
        <text>D-glucose + NAD(+) = D-glucono-1,5-lactone + NADH + H(+)</text>
        <dbReference type="Rhea" id="RHEA:14293"/>
        <dbReference type="ChEBI" id="CHEBI:4167"/>
        <dbReference type="ChEBI" id="CHEBI:15378"/>
        <dbReference type="ChEBI" id="CHEBI:16217"/>
        <dbReference type="ChEBI" id="CHEBI:57540"/>
        <dbReference type="ChEBI" id="CHEBI:57945"/>
        <dbReference type="EC" id="1.1.1.47"/>
    </reaction>
</comment>
<keyword evidence="6 9" id="KW-0560">Oxidoreductase</keyword>
<keyword evidence="8 9" id="KW-0119">Carbohydrate metabolism</keyword>
<dbReference type="RefSeq" id="WP_097381849.1">
    <property type="nucleotide sequence ID" value="NZ_NXNI01000002.1"/>
</dbReference>
<evidence type="ECO:0000256" key="7">
    <source>
        <dbReference type="ARBA" id="ARBA00023027"/>
    </source>
</evidence>
<keyword evidence="4 9" id="KW-0862">Zinc</keyword>
<keyword evidence="7 9" id="KW-0520">NAD</keyword>
<accession>A0A2A5QPQ9</accession>
<comment type="similarity">
    <text evidence="9">Belongs to the zinc-containing alcohol dehydrogenase family. Glucose 1-dehydrogenase subfamily.</text>
</comment>
<feature type="binding site" evidence="9">
    <location>
        <position position="150"/>
    </location>
    <ligand>
        <name>substrate</name>
    </ligand>
</feature>
<dbReference type="Pfam" id="PF16912">
    <property type="entry name" value="Glu_dehyd_C"/>
    <property type="match status" value="1"/>
</dbReference>
<dbReference type="GO" id="GO:0070403">
    <property type="term" value="F:NAD+ binding"/>
    <property type="evidence" value="ECO:0007669"/>
    <property type="project" value="UniProtKB-UniRule"/>
</dbReference>
<keyword evidence="3 9" id="KW-0547">Nucleotide-binding</keyword>
<keyword evidence="13" id="KW-1185">Reference proteome</keyword>
<gene>
    <name evidence="9" type="primary">gdh</name>
    <name evidence="12" type="ORF">CP557_20335</name>
</gene>
<feature type="binding site" evidence="9">
    <location>
        <begin position="301"/>
        <end position="303"/>
    </location>
    <ligand>
        <name>NADP(+)</name>
        <dbReference type="ChEBI" id="CHEBI:58349"/>
    </ligand>
</feature>
<evidence type="ECO:0000256" key="9">
    <source>
        <dbReference type="HAMAP-Rule" id="MF_02127"/>
    </source>
</evidence>
<feature type="binding site" evidence="9">
    <location>
        <position position="40"/>
    </location>
    <ligand>
        <name>substrate</name>
    </ligand>
</feature>
<dbReference type="Pfam" id="PF08240">
    <property type="entry name" value="ADH_N"/>
    <property type="match status" value="1"/>
</dbReference>
<dbReference type="Gene3D" id="3.90.180.10">
    <property type="entry name" value="Medium-chain alcohol dehydrogenases, catalytic domain"/>
    <property type="match status" value="1"/>
</dbReference>
<comment type="caution">
    <text evidence="12">The sequence shown here is derived from an EMBL/GenBank/DDBJ whole genome shotgun (WGS) entry which is preliminary data.</text>
</comment>
<dbReference type="GO" id="GO:0047934">
    <property type="term" value="F:glucose 1-dehydrogenase (NAD+) activity"/>
    <property type="evidence" value="ECO:0007669"/>
    <property type="project" value="RHEA"/>
</dbReference>
<dbReference type="PANTHER" id="PTHR43189:SF2">
    <property type="entry name" value="GLUCOSE 1-DEHYDROGENASE"/>
    <property type="match status" value="1"/>
</dbReference>
<dbReference type="Gene3D" id="3.40.50.720">
    <property type="entry name" value="NAD(P)-binding Rossmann-like Domain"/>
    <property type="match status" value="1"/>
</dbReference>
<organism evidence="12 13">
    <name type="scientific">Natrinema ejinorense</name>
    <dbReference type="NCBI Taxonomy" id="373386"/>
    <lineage>
        <taxon>Archaea</taxon>
        <taxon>Methanobacteriati</taxon>
        <taxon>Methanobacteriota</taxon>
        <taxon>Stenosarchaea group</taxon>
        <taxon>Halobacteria</taxon>
        <taxon>Halobacteriales</taxon>
        <taxon>Natrialbaceae</taxon>
        <taxon>Natrinema</taxon>
    </lineage>
</organism>
<feature type="binding site" evidence="9">
    <location>
        <position position="114"/>
    </location>
    <ligand>
        <name>substrate</name>
    </ligand>
</feature>
<reference evidence="12 13" key="1">
    <citation type="submission" date="2017-09" db="EMBL/GenBank/DDBJ databases">
        <title>Genome sequences of Natrinema ejinorence JCM 13890T.</title>
        <authorList>
            <person name="Roh S.W."/>
            <person name="Kim Y.B."/>
            <person name="Kim J.Y."/>
        </authorList>
    </citation>
    <scope>NUCLEOTIDE SEQUENCE [LARGE SCALE GENOMIC DNA]</scope>
    <source>
        <strain evidence="12 13">JCM 13890</strain>
    </source>
</reference>
<comment type="function">
    <text evidence="9">Catalyzes the NAD(P)(+)-dependent oxidation of D-glucose to D-gluconate via gluconolactone. Can utilize both NAD(+) and NADP(+) as electron acceptor. Is involved in the degradation of glucose through a modified Entner-Doudoroff pathway.</text>
</comment>
<evidence type="ECO:0000313" key="12">
    <source>
        <dbReference type="EMBL" id="PCR88831.1"/>
    </source>
</evidence>
<evidence type="ECO:0000259" key="10">
    <source>
        <dbReference type="Pfam" id="PF08240"/>
    </source>
</evidence>
<dbReference type="InterPro" id="IPR011032">
    <property type="entry name" value="GroES-like_sf"/>
</dbReference>
<evidence type="ECO:0000256" key="1">
    <source>
        <dbReference type="ARBA" id="ARBA00001947"/>
    </source>
</evidence>
<dbReference type="GO" id="GO:0005536">
    <property type="term" value="F:D-glucose binding"/>
    <property type="evidence" value="ECO:0007669"/>
    <property type="project" value="UniProtKB-UniRule"/>
</dbReference>
<feature type="binding site" evidence="9">
    <location>
        <begin position="181"/>
        <end position="184"/>
    </location>
    <ligand>
        <name>NADP(+)</name>
        <dbReference type="ChEBI" id="CHEBI:58349"/>
    </ligand>
</feature>
<dbReference type="Proteomes" id="UP000219689">
    <property type="component" value="Unassembled WGS sequence"/>
</dbReference>